<evidence type="ECO:0000313" key="9">
    <source>
        <dbReference type="Proteomes" id="UP000799421"/>
    </source>
</evidence>
<evidence type="ECO:0000256" key="5">
    <source>
        <dbReference type="ARBA" id="ARBA00049233"/>
    </source>
</evidence>
<dbReference type="GO" id="GO:0000166">
    <property type="term" value="F:nucleotide binding"/>
    <property type="evidence" value="ECO:0007669"/>
    <property type="project" value="InterPro"/>
</dbReference>
<evidence type="ECO:0000256" key="1">
    <source>
        <dbReference type="ARBA" id="ARBA00010928"/>
    </source>
</evidence>
<dbReference type="Pfam" id="PF22725">
    <property type="entry name" value="GFO_IDH_MocA_C3"/>
    <property type="match status" value="1"/>
</dbReference>
<evidence type="ECO:0000256" key="3">
    <source>
        <dbReference type="ARBA" id="ARBA00038984"/>
    </source>
</evidence>
<comment type="similarity">
    <text evidence="1">Belongs to the Gfo/Idh/MocA family.</text>
</comment>
<dbReference type="InterPro" id="IPR000683">
    <property type="entry name" value="Gfo/Idh/MocA-like_OxRdtase_N"/>
</dbReference>
<organism evidence="8 9">
    <name type="scientific">Piedraia hortae CBS 480.64</name>
    <dbReference type="NCBI Taxonomy" id="1314780"/>
    <lineage>
        <taxon>Eukaryota</taxon>
        <taxon>Fungi</taxon>
        <taxon>Dikarya</taxon>
        <taxon>Ascomycota</taxon>
        <taxon>Pezizomycotina</taxon>
        <taxon>Dothideomycetes</taxon>
        <taxon>Dothideomycetidae</taxon>
        <taxon>Capnodiales</taxon>
        <taxon>Piedraiaceae</taxon>
        <taxon>Piedraia</taxon>
    </lineage>
</organism>
<gene>
    <name evidence="8" type="ORF">K470DRAFT_280125</name>
</gene>
<dbReference type="AlphaFoldDB" id="A0A6A7C9Z3"/>
<dbReference type="PANTHER" id="PTHR22604">
    <property type="entry name" value="OXIDOREDUCTASES"/>
    <property type="match status" value="1"/>
</dbReference>
<dbReference type="InterPro" id="IPR055170">
    <property type="entry name" value="GFO_IDH_MocA-like_dom"/>
</dbReference>
<dbReference type="EC" id="1.1.1.179" evidence="3"/>
<dbReference type="InterPro" id="IPR050984">
    <property type="entry name" value="Gfo/Idh/MocA_domain"/>
</dbReference>
<keyword evidence="9" id="KW-1185">Reference proteome</keyword>
<keyword evidence="2" id="KW-0560">Oxidoreductase</keyword>
<dbReference type="SUPFAM" id="SSF51735">
    <property type="entry name" value="NAD(P)-binding Rossmann-fold domains"/>
    <property type="match status" value="1"/>
</dbReference>
<reference evidence="8" key="1">
    <citation type="journal article" date="2020" name="Stud. Mycol.">
        <title>101 Dothideomycetes genomes: a test case for predicting lifestyles and emergence of pathogens.</title>
        <authorList>
            <person name="Haridas S."/>
            <person name="Albert R."/>
            <person name="Binder M."/>
            <person name="Bloem J."/>
            <person name="Labutti K."/>
            <person name="Salamov A."/>
            <person name="Andreopoulos B."/>
            <person name="Baker S."/>
            <person name="Barry K."/>
            <person name="Bills G."/>
            <person name="Bluhm B."/>
            <person name="Cannon C."/>
            <person name="Castanera R."/>
            <person name="Culley D."/>
            <person name="Daum C."/>
            <person name="Ezra D."/>
            <person name="Gonzalez J."/>
            <person name="Henrissat B."/>
            <person name="Kuo A."/>
            <person name="Liang C."/>
            <person name="Lipzen A."/>
            <person name="Lutzoni F."/>
            <person name="Magnuson J."/>
            <person name="Mondo S."/>
            <person name="Nolan M."/>
            <person name="Ohm R."/>
            <person name="Pangilinan J."/>
            <person name="Park H.-J."/>
            <person name="Ramirez L."/>
            <person name="Alfaro M."/>
            <person name="Sun H."/>
            <person name="Tritt A."/>
            <person name="Yoshinaga Y."/>
            <person name="Zwiers L.-H."/>
            <person name="Turgeon B."/>
            <person name="Goodwin S."/>
            <person name="Spatafora J."/>
            <person name="Crous P."/>
            <person name="Grigoriev I."/>
        </authorList>
    </citation>
    <scope>NUCLEOTIDE SEQUENCE</scope>
    <source>
        <strain evidence="8">CBS 480.64</strain>
    </source>
</reference>
<dbReference type="Proteomes" id="UP000799421">
    <property type="component" value="Unassembled WGS sequence"/>
</dbReference>
<accession>A0A6A7C9Z3</accession>
<dbReference type="EMBL" id="MU005959">
    <property type="protein sequence ID" value="KAF2863899.1"/>
    <property type="molecule type" value="Genomic_DNA"/>
</dbReference>
<feature type="domain" description="Gfo/Idh/MocA-like oxidoreductase N-terminal" evidence="6">
    <location>
        <begin position="14"/>
        <end position="135"/>
    </location>
</feature>
<sequence length="384" mass="41822">MSSPYELKWGFLACGGIAETFAKDLLIPPSTRDVTTIKHTIVGAATSNSLSRAASFLKNINAPEEAQPYATYHDLVTSPSPTIIYISSPHSHHYQHIRLCLEAGKHVLCEKAFTANAAQCSALIALAREKGLFLMEAQWTRYFPLTEWLRKAALPRIGRISRVNADLSIGKMDFDATHRMLNPDLAGGGLLDLGVYSLSWVFLGLYKGARPAVAGSAVEKHPTTGVDVMTSILLDFGEGRHAFATCGMRTSSDPDGKGSAGPCVTFQGERGDVLLFSPTSRPTRARVVLTDGTVEEKEFRPPGPGEGSGWYNGFGGEVNPEGEGHGMFYEADECAFAIRDGRLEGRGMGLAETLDLLRVCDEVREKHGVRFPERVETLEYPLKE</sequence>
<dbReference type="OrthoDB" id="2129491at2759"/>
<proteinExistence type="inferred from homology"/>
<dbReference type="Pfam" id="PF01408">
    <property type="entry name" value="GFO_IDH_MocA"/>
    <property type="match status" value="1"/>
</dbReference>
<evidence type="ECO:0000256" key="2">
    <source>
        <dbReference type="ARBA" id="ARBA00023002"/>
    </source>
</evidence>
<dbReference type="InterPro" id="IPR036291">
    <property type="entry name" value="NAD(P)-bd_dom_sf"/>
</dbReference>
<comment type="catalytic activity">
    <reaction evidence="5">
        <text>D-xylose + NADP(+) = D-xylono-1,5-lactone + NADPH + H(+)</text>
        <dbReference type="Rhea" id="RHEA:22000"/>
        <dbReference type="ChEBI" id="CHEBI:15378"/>
        <dbReference type="ChEBI" id="CHEBI:15867"/>
        <dbReference type="ChEBI" id="CHEBI:53455"/>
        <dbReference type="ChEBI" id="CHEBI:57783"/>
        <dbReference type="ChEBI" id="CHEBI:58349"/>
        <dbReference type="EC" id="1.1.1.179"/>
    </reaction>
</comment>
<protein>
    <recommendedName>
        <fullName evidence="3">D-xylose 1-dehydrogenase (NADP(+), D-xylono-1,5-lactone-forming)</fullName>
        <ecNumber evidence="3">1.1.1.179</ecNumber>
    </recommendedName>
    <alternativeName>
        <fullName evidence="4">D-xylose-NADP dehydrogenase</fullName>
    </alternativeName>
</protein>
<evidence type="ECO:0000259" key="7">
    <source>
        <dbReference type="Pfam" id="PF22725"/>
    </source>
</evidence>
<dbReference type="SUPFAM" id="SSF55347">
    <property type="entry name" value="Glyceraldehyde-3-phosphate dehydrogenase-like, C-terminal domain"/>
    <property type="match status" value="1"/>
</dbReference>
<dbReference type="PANTHER" id="PTHR22604:SF115">
    <property type="entry name" value="DIHYDRODIOL DEHYDROGENASE, PUTATIVE (AFU_ORTHOLOGUE AFUA_1G07520)-RELATED"/>
    <property type="match status" value="1"/>
</dbReference>
<dbReference type="GO" id="GO:0047837">
    <property type="term" value="F:D-xylose 1-dehydrogenase (NADP+) activity"/>
    <property type="evidence" value="ECO:0007669"/>
    <property type="project" value="UniProtKB-EC"/>
</dbReference>
<evidence type="ECO:0000313" key="8">
    <source>
        <dbReference type="EMBL" id="KAF2863899.1"/>
    </source>
</evidence>
<evidence type="ECO:0000256" key="4">
    <source>
        <dbReference type="ARBA" id="ARBA00042988"/>
    </source>
</evidence>
<evidence type="ECO:0000259" key="6">
    <source>
        <dbReference type="Pfam" id="PF01408"/>
    </source>
</evidence>
<feature type="domain" description="GFO/IDH/MocA-like oxidoreductase" evidence="7">
    <location>
        <begin position="156"/>
        <end position="272"/>
    </location>
</feature>
<dbReference type="Gene3D" id="3.40.50.720">
    <property type="entry name" value="NAD(P)-binding Rossmann-like Domain"/>
    <property type="match status" value="1"/>
</dbReference>
<name>A0A6A7C9Z3_9PEZI</name>
<dbReference type="Gene3D" id="3.30.360.10">
    <property type="entry name" value="Dihydrodipicolinate Reductase, domain 2"/>
    <property type="match status" value="1"/>
</dbReference>